<dbReference type="EMBL" id="JAODUO010000653">
    <property type="protein sequence ID" value="KAK2176580.1"/>
    <property type="molecule type" value="Genomic_DNA"/>
</dbReference>
<evidence type="ECO:0000256" key="2">
    <source>
        <dbReference type="ARBA" id="ARBA00023027"/>
    </source>
</evidence>
<dbReference type="PANTHER" id="PTHR11082:SF5">
    <property type="entry name" value="TRNA-DIHYDROURIDINE(16_17) SYNTHASE [NAD(P)(+)]-LIKE"/>
    <property type="match status" value="1"/>
</dbReference>
<name>A0AAD9KTF8_RIDPI</name>
<keyword evidence="1" id="KW-0521">NADP</keyword>
<keyword evidence="5" id="KW-1185">Reference proteome</keyword>
<comment type="caution">
    <text evidence="4">The sequence shown here is derived from an EMBL/GenBank/DDBJ whole genome shotgun (WGS) entry which is preliminary data.</text>
</comment>
<dbReference type="Proteomes" id="UP001209878">
    <property type="component" value="Unassembled WGS sequence"/>
</dbReference>
<evidence type="ECO:0000313" key="5">
    <source>
        <dbReference type="Proteomes" id="UP001209878"/>
    </source>
</evidence>
<reference evidence="4" key="1">
    <citation type="journal article" date="2023" name="Mol. Biol. Evol.">
        <title>Third-Generation Sequencing Reveals the Adaptive Role of the Epigenome in Three Deep-Sea Polychaetes.</title>
        <authorList>
            <person name="Perez M."/>
            <person name="Aroh O."/>
            <person name="Sun Y."/>
            <person name="Lan Y."/>
            <person name="Juniper S.K."/>
            <person name="Young C.R."/>
            <person name="Angers B."/>
            <person name="Qian P.Y."/>
        </authorList>
    </citation>
    <scope>NUCLEOTIDE SEQUENCE</scope>
    <source>
        <strain evidence="4">R07B-5</strain>
    </source>
</reference>
<evidence type="ECO:0000256" key="1">
    <source>
        <dbReference type="ARBA" id="ARBA00022857"/>
    </source>
</evidence>
<organism evidence="4 5">
    <name type="scientific">Ridgeia piscesae</name>
    <name type="common">Tubeworm</name>
    <dbReference type="NCBI Taxonomy" id="27915"/>
    <lineage>
        <taxon>Eukaryota</taxon>
        <taxon>Metazoa</taxon>
        <taxon>Spiralia</taxon>
        <taxon>Lophotrochozoa</taxon>
        <taxon>Annelida</taxon>
        <taxon>Polychaeta</taxon>
        <taxon>Sedentaria</taxon>
        <taxon>Canalipalpata</taxon>
        <taxon>Sabellida</taxon>
        <taxon>Siboglinidae</taxon>
        <taxon>Ridgeia</taxon>
    </lineage>
</organism>
<dbReference type="SUPFAM" id="SSF51395">
    <property type="entry name" value="FMN-linked oxidoreductases"/>
    <property type="match status" value="1"/>
</dbReference>
<dbReference type="Gene3D" id="3.20.20.70">
    <property type="entry name" value="Aldolase class I"/>
    <property type="match status" value="1"/>
</dbReference>
<dbReference type="Pfam" id="PF01207">
    <property type="entry name" value="Dus"/>
    <property type="match status" value="1"/>
</dbReference>
<sequence length="117" mass="13132">MSQGKDQVWSHLGSPEYVTAPMVDQSELAFRLLCRKYGAQLCYTPMLHAEKYVNDAIYRENAFRTCKEDRPLIVQFCANDPEMFAKAAQLVEPLCDGVDLNLGCPQIIAKTGNESIT</sequence>
<proteinExistence type="predicted"/>
<dbReference type="InterPro" id="IPR013785">
    <property type="entry name" value="Aldolase_TIM"/>
</dbReference>
<dbReference type="PANTHER" id="PTHR11082">
    <property type="entry name" value="TRNA-DIHYDROURIDINE SYNTHASE"/>
    <property type="match status" value="1"/>
</dbReference>
<dbReference type="CDD" id="cd02801">
    <property type="entry name" value="DUS_like_FMN"/>
    <property type="match status" value="1"/>
</dbReference>
<dbReference type="GO" id="GO:0017150">
    <property type="term" value="F:tRNA dihydrouridine synthase activity"/>
    <property type="evidence" value="ECO:0007669"/>
    <property type="project" value="TreeGrafter"/>
</dbReference>
<feature type="domain" description="DUS-like FMN-binding" evidence="3">
    <location>
        <begin position="19"/>
        <end position="110"/>
    </location>
</feature>
<evidence type="ECO:0000313" key="4">
    <source>
        <dbReference type="EMBL" id="KAK2176580.1"/>
    </source>
</evidence>
<dbReference type="InterPro" id="IPR035587">
    <property type="entry name" value="DUS-like_FMN-bd"/>
</dbReference>
<dbReference type="AlphaFoldDB" id="A0AAD9KTF8"/>
<protein>
    <recommendedName>
        <fullName evidence="3">DUS-like FMN-binding domain-containing protein</fullName>
    </recommendedName>
</protein>
<evidence type="ECO:0000259" key="3">
    <source>
        <dbReference type="Pfam" id="PF01207"/>
    </source>
</evidence>
<gene>
    <name evidence="4" type="ORF">NP493_645g00006</name>
</gene>
<accession>A0AAD9KTF8</accession>
<keyword evidence="2" id="KW-0520">NAD</keyword>